<dbReference type="GeneID" id="25282550"/>
<organism evidence="5 6">
    <name type="scientific">Exophiala aquamarina CBS 119918</name>
    <dbReference type="NCBI Taxonomy" id="1182545"/>
    <lineage>
        <taxon>Eukaryota</taxon>
        <taxon>Fungi</taxon>
        <taxon>Dikarya</taxon>
        <taxon>Ascomycota</taxon>
        <taxon>Pezizomycotina</taxon>
        <taxon>Eurotiomycetes</taxon>
        <taxon>Chaetothyriomycetidae</taxon>
        <taxon>Chaetothyriales</taxon>
        <taxon>Herpotrichiellaceae</taxon>
        <taxon>Exophiala</taxon>
    </lineage>
</organism>
<feature type="compositionally biased region" description="Low complexity" evidence="4">
    <location>
        <begin position="85"/>
        <end position="101"/>
    </location>
</feature>
<dbReference type="HOGENOM" id="CLU_133420_0_0_1"/>
<dbReference type="AlphaFoldDB" id="A0A072P852"/>
<dbReference type="InterPro" id="IPR031632">
    <property type="entry name" value="SVIP"/>
</dbReference>
<feature type="compositionally biased region" description="Polar residues" evidence="4">
    <location>
        <begin position="1"/>
        <end position="31"/>
    </location>
</feature>
<dbReference type="RefSeq" id="XP_013258646.1">
    <property type="nucleotide sequence ID" value="XM_013403192.1"/>
</dbReference>
<accession>A0A072P852</accession>
<dbReference type="Pfam" id="PF15811">
    <property type="entry name" value="SVIP"/>
    <property type="match status" value="1"/>
</dbReference>
<comment type="caution">
    <text evidence="5">The sequence shown here is derived from an EMBL/GenBank/DDBJ whole genome shotgun (WGS) entry which is preliminary data.</text>
</comment>
<feature type="non-terminal residue" evidence="5">
    <location>
        <position position="113"/>
    </location>
</feature>
<evidence type="ECO:0000313" key="6">
    <source>
        <dbReference type="Proteomes" id="UP000027920"/>
    </source>
</evidence>
<evidence type="ECO:0000256" key="4">
    <source>
        <dbReference type="SAM" id="MobiDB-lite"/>
    </source>
</evidence>
<name>A0A072P852_9EURO</name>
<keyword evidence="2" id="KW-0564">Palmitate</keyword>
<dbReference type="VEuPathDB" id="FungiDB:A1O9_07637"/>
<evidence type="ECO:0000313" key="5">
    <source>
        <dbReference type="EMBL" id="KEF56056.1"/>
    </source>
</evidence>
<reference evidence="5 6" key="1">
    <citation type="submission" date="2013-03" db="EMBL/GenBank/DDBJ databases">
        <title>The Genome Sequence of Exophiala aquamarina CBS 119918.</title>
        <authorList>
            <consortium name="The Broad Institute Genomics Platform"/>
            <person name="Cuomo C."/>
            <person name="de Hoog S."/>
            <person name="Gorbushina A."/>
            <person name="Walker B."/>
            <person name="Young S.K."/>
            <person name="Zeng Q."/>
            <person name="Gargeya S."/>
            <person name="Fitzgerald M."/>
            <person name="Haas B."/>
            <person name="Abouelleil A."/>
            <person name="Allen A.W."/>
            <person name="Alvarado L."/>
            <person name="Arachchi H.M."/>
            <person name="Berlin A.M."/>
            <person name="Chapman S.B."/>
            <person name="Gainer-Dewar J."/>
            <person name="Goldberg J."/>
            <person name="Griggs A."/>
            <person name="Gujja S."/>
            <person name="Hansen M."/>
            <person name="Howarth C."/>
            <person name="Imamovic A."/>
            <person name="Ireland A."/>
            <person name="Larimer J."/>
            <person name="McCowan C."/>
            <person name="Murphy C."/>
            <person name="Pearson M."/>
            <person name="Poon T.W."/>
            <person name="Priest M."/>
            <person name="Roberts A."/>
            <person name="Saif S."/>
            <person name="Shea T."/>
            <person name="Sisk P."/>
            <person name="Sykes S."/>
            <person name="Wortman J."/>
            <person name="Nusbaum C."/>
            <person name="Birren B."/>
        </authorList>
    </citation>
    <scope>NUCLEOTIDE SEQUENCE [LARGE SCALE GENOMIC DNA]</scope>
    <source>
        <strain evidence="5 6">CBS 119918</strain>
    </source>
</reference>
<feature type="region of interest" description="Disordered" evidence="4">
    <location>
        <begin position="1"/>
        <end position="113"/>
    </location>
</feature>
<dbReference type="OrthoDB" id="5415072at2759"/>
<keyword evidence="6" id="KW-1185">Reference proteome</keyword>
<feature type="compositionally biased region" description="Basic and acidic residues" evidence="4">
    <location>
        <begin position="104"/>
        <end position="113"/>
    </location>
</feature>
<evidence type="ECO:0000256" key="1">
    <source>
        <dbReference type="ARBA" id="ARBA00022707"/>
    </source>
</evidence>
<dbReference type="Proteomes" id="UP000027920">
    <property type="component" value="Unassembled WGS sequence"/>
</dbReference>
<protein>
    <submittedName>
        <fullName evidence="5">Uncharacterized protein</fullName>
    </submittedName>
</protein>
<keyword evidence="3" id="KW-0449">Lipoprotein</keyword>
<gene>
    <name evidence="5" type="ORF">A1O9_07637</name>
</gene>
<proteinExistence type="predicted"/>
<feature type="compositionally biased region" description="Low complexity" evidence="4">
    <location>
        <begin position="61"/>
        <end position="73"/>
    </location>
</feature>
<dbReference type="EMBL" id="AMGV01000006">
    <property type="protein sequence ID" value="KEF56056.1"/>
    <property type="molecule type" value="Genomic_DNA"/>
</dbReference>
<evidence type="ECO:0000256" key="2">
    <source>
        <dbReference type="ARBA" id="ARBA00023139"/>
    </source>
</evidence>
<sequence length="113" mass="11762">MGNICSKSSNQPDNFSTPGRTVGASPQTPKASTAPVPKKIITSTPGRTLGGRDETASPNDARGAAAKAAEQRAMNSNKPGGKLATQLQSQKKQTQNQLLNSGSEAERRARDAD</sequence>
<evidence type="ECO:0000256" key="3">
    <source>
        <dbReference type="ARBA" id="ARBA00023288"/>
    </source>
</evidence>
<keyword evidence="1" id="KW-0519">Myristate</keyword>